<keyword evidence="2" id="KW-0813">Transport</keyword>
<sequence length="347" mass="38119">MSKVFKRLLFLSFLVLSVLMITACGSSGGSDSASGGSGTSEDPITLNYYHVAQENHPTHAVAVEYKEKVEELSEGRLQIEVFCCGQLYPSETDGAEATIKGDVDIAMSAAPAMSSLNSSFMVFDLPFLFKNEEQAYAALDGELGAALDKKLEEMGLVSIGWGSTGFKQLVSAGDPIESVEDLNGKRMRVMENKMHMDIFNSLGANASGLAFGEVYSALSQGTFDMLDSTAAYVISSSFYEVVDYFTVSNHFFHPAVTFINKEKFDSLPEDLQQILLDAGNIVGEKHRQLVTEQEKTDHQKMVDEGVEVIELSDEELKKFEEAVQPIYEKYESEIGKDLIDIATSYSE</sequence>
<proteinExistence type="inferred from homology"/>
<dbReference type="PANTHER" id="PTHR33376:SF7">
    <property type="entry name" value="C4-DICARBOXYLATE-BINDING PROTEIN DCTB"/>
    <property type="match status" value="1"/>
</dbReference>
<feature type="chain" id="PRO_5045930156" evidence="4">
    <location>
        <begin position="24"/>
        <end position="347"/>
    </location>
</feature>
<dbReference type="CDD" id="cd13603">
    <property type="entry name" value="PBP2_TRAP_Siap_TeaA_like"/>
    <property type="match status" value="1"/>
</dbReference>
<protein>
    <submittedName>
        <fullName evidence="5">TRAP transporter substrate-binding protein</fullName>
    </submittedName>
</protein>
<dbReference type="NCBIfam" id="NF037995">
    <property type="entry name" value="TRAP_S1"/>
    <property type="match status" value="1"/>
</dbReference>
<keyword evidence="3 4" id="KW-0732">Signal</keyword>
<dbReference type="InterPro" id="IPR018389">
    <property type="entry name" value="DctP_fam"/>
</dbReference>
<evidence type="ECO:0000256" key="3">
    <source>
        <dbReference type="ARBA" id="ARBA00022729"/>
    </source>
</evidence>
<dbReference type="EMBL" id="JBHUEO010000013">
    <property type="protein sequence ID" value="MFD1706428.1"/>
    <property type="molecule type" value="Genomic_DNA"/>
</dbReference>
<evidence type="ECO:0000256" key="4">
    <source>
        <dbReference type="SAM" id="SignalP"/>
    </source>
</evidence>
<dbReference type="InterPro" id="IPR038404">
    <property type="entry name" value="TRAP_DctP_sf"/>
</dbReference>
<organism evidence="5 6">
    <name type="scientific">Siminovitchia sediminis</name>
    <dbReference type="NCBI Taxonomy" id="1274353"/>
    <lineage>
        <taxon>Bacteria</taxon>
        <taxon>Bacillati</taxon>
        <taxon>Bacillota</taxon>
        <taxon>Bacilli</taxon>
        <taxon>Bacillales</taxon>
        <taxon>Bacillaceae</taxon>
        <taxon>Siminovitchia</taxon>
    </lineage>
</organism>
<feature type="signal peptide" evidence="4">
    <location>
        <begin position="1"/>
        <end position="23"/>
    </location>
</feature>
<dbReference type="RefSeq" id="WP_380773033.1">
    <property type="nucleotide sequence ID" value="NZ_JBHUEO010000013.1"/>
</dbReference>
<gene>
    <name evidence="5" type="ORF">ACFSCZ_06620</name>
</gene>
<comment type="similarity">
    <text evidence="1">Belongs to the bacterial solute-binding protein 7 family.</text>
</comment>
<reference evidence="6" key="1">
    <citation type="journal article" date="2019" name="Int. J. Syst. Evol. Microbiol.">
        <title>The Global Catalogue of Microorganisms (GCM) 10K type strain sequencing project: providing services to taxonomists for standard genome sequencing and annotation.</title>
        <authorList>
            <consortium name="The Broad Institute Genomics Platform"/>
            <consortium name="The Broad Institute Genome Sequencing Center for Infectious Disease"/>
            <person name="Wu L."/>
            <person name="Ma J."/>
        </authorList>
    </citation>
    <scope>NUCLEOTIDE SEQUENCE [LARGE SCALE GENOMIC DNA]</scope>
    <source>
        <strain evidence="6">CGMCC 1.12295</strain>
    </source>
</reference>
<dbReference type="PIRSF" id="PIRSF006470">
    <property type="entry name" value="DctB"/>
    <property type="match status" value="1"/>
</dbReference>
<keyword evidence="6" id="KW-1185">Reference proteome</keyword>
<evidence type="ECO:0000313" key="6">
    <source>
        <dbReference type="Proteomes" id="UP001597301"/>
    </source>
</evidence>
<name>A0ABW4KG00_9BACI</name>
<evidence type="ECO:0000256" key="2">
    <source>
        <dbReference type="ARBA" id="ARBA00022448"/>
    </source>
</evidence>
<accession>A0ABW4KG00</accession>
<dbReference type="InterPro" id="IPR004682">
    <property type="entry name" value="TRAP_DctP"/>
</dbReference>
<dbReference type="PANTHER" id="PTHR33376">
    <property type="match status" value="1"/>
</dbReference>
<dbReference type="PROSITE" id="PS51257">
    <property type="entry name" value="PROKAR_LIPOPROTEIN"/>
    <property type="match status" value="1"/>
</dbReference>
<evidence type="ECO:0000256" key="1">
    <source>
        <dbReference type="ARBA" id="ARBA00009023"/>
    </source>
</evidence>
<dbReference type="Proteomes" id="UP001597301">
    <property type="component" value="Unassembled WGS sequence"/>
</dbReference>
<comment type="caution">
    <text evidence="5">The sequence shown here is derived from an EMBL/GenBank/DDBJ whole genome shotgun (WGS) entry which is preliminary data.</text>
</comment>
<evidence type="ECO:0000313" key="5">
    <source>
        <dbReference type="EMBL" id="MFD1706428.1"/>
    </source>
</evidence>
<dbReference type="Gene3D" id="3.40.190.170">
    <property type="entry name" value="Bacterial extracellular solute-binding protein, family 7"/>
    <property type="match status" value="1"/>
</dbReference>
<dbReference type="Pfam" id="PF03480">
    <property type="entry name" value="DctP"/>
    <property type="match status" value="1"/>
</dbReference>
<dbReference type="NCBIfam" id="TIGR00787">
    <property type="entry name" value="dctP"/>
    <property type="match status" value="1"/>
</dbReference>